<accession>A0ABY4QVN7</accession>
<evidence type="ECO:0000313" key="2">
    <source>
        <dbReference type="EMBL" id="UQX87045.1"/>
    </source>
</evidence>
<dbReference type="SUPFAM" id="SSF52141">
    <property type="entry name" value="Uracil-DNA glycosylase-like"/>
    <property type="match status" value="1"/>
</dbReference>
<dbReference type="Pfam" id="PF03167">
    <property type="entry name" value="UDG"/>
    <property type="match status" value="1"/>
</dbReference>
<sequence length="219" mass="24444">MADHFPTGARALRDPQVRAAKMRRLDDPRMVTLNDLVRRWRQQDAARHIPWFDPDGGDTRARVLVLMEAPGPRTVQDGDAGFCSEDNDDATAATLHELRHRSSLPRDAYVRWNIVPWAVYAPDGHWRAPTDQDLLHAEPALGDLLAALPQLRLVICMGAKALTGFMRHITLTDNLTLPVVLGVPHPSQRNTRARTEALTRIENALRVGAAVALERNDLP</sequence>
<dbReference type="CDD" id="cd10035">
    <property type="entry name" value="UDG_like"/>
    <property type="match status" value="1"/>
</dbReference>
<evidence type="ECO:0000259" key="1">
    <source>
        <dbReference type="SMART" id="SM00986"/>
    </source>
</evidence>
<feature type="domain" description="Uracil-DNA glycosylase-like" evidence="1">
    <location>
        <begin position="54"/>
        <end position="206"/>
    </location>
</feature>
<dbReference type="EMBL" id="CP097332">
    <property type="protein sequence ID" value="UQX87045.1"/>
    <property type="molecule type" value="Genomic_DNA"/>
</dbReference>
<organism evidence="2 3">
    <name type="scientific">Jatrophihabitans telluris</name>
    <dbReference type="NCBI Taxonomy" id="2038343"/>
    <lineage>
        <taxon>Bacteria</taxon>
        <taxon>Bacillati</taxon>
        <taxon>Actinomycetota</taxon>
        <taxon>Actinomycetes</taxon>
        <taxon>Jatrophihabitantales</taxon>
        <taxon>Jatrophihabitantaceae</taxon>
        <taxon>Jatrophihabitans</taxon>
    </lineage>
</organism>
<name>A0ABY4QVN7_9ACTN</name>
<proteinExistence type="predicted"/>
<dbReference type="InterPro" id="IPR036895">
    <property type="entry name" value="Uracil-DNA_glycosylase-like_sf"/>
</dbReference>
<dbReference type="SMART" id="SM00986">
    <property type="entry name" value="UDG"/>
    <property type="match status" value="1"/>
</dbReference>
<gene>
    <name evidence="2" type="ORF">M6D93_12080</name>
</gene>
<dbReference type="InterPro" id="IPR005122">
    <property type="entry name" value="Uracil-DNA_glycosylase-like"/>
</dbReference>
<reference evidence="2" key="2">
    <citation type="submission" date="2022-05" db="EMBL/GenBank/DDBJ databases">
        <authorList>
            <person name="Kim J.-S."/>
            <person name="Lee K."/>
            <person name="Suh M."/>
            <person name="Eom M."/>
            <person name="Kim J.-S."/>
            <person name="Kim D.-S."/>
            <person name="Ko S.-H."/>
            <person name="Shin Y."/>
            <person name="Lee J.-S."/>
        </authorList>
    </citation>
    <scope>NUCLEOTIDE SEQUENCE</scope>
    <source>
        <strain evidence="2">N237</strain>
    </source>
</reference>
<evidence type="ECO:0000313" key="3">
    <source>
        <dbReference type="Proteomes" id="UP001056336"/>
    </source>
</evidence>
<dbReference type="Proteomes" id="UP001056336">
    <property type="component" value="Chromosome"/>
</dbReference>
<keyword evidence="3" id="KW-1185">Reference proteome</keyword>
<dbReference type="Gene3D" id="3.40.470.10">
    <property type="entry name" value="Uracil-DNA glycosylase-like domain"/>
    <property type="match status" value="1"/>
</dbReference>
<dbReference type="SMART" id="SM00987">
    <property type="entry name" value="UreE_C"/>
    <property type="match status" value="1"/>
</dbReference>
<dbReference type="RefSeq" id="WP_249769475.1">
    <property type="nucleotide sequence ID" value="NZ_CP097332.1"/>
</dbReference>
<reference evidence="2" key="1">
    <citation type="journal article" date="2018" name="Int. J. Syst. Evol. Microbiol.">
        <title>Jatrophihabitans telluris sp. nov., isolated from sediment soil of lava forest wetlands and the emended description of the genus Jatrophihabitans.</title>
        <authorList>
            <person name="Lee K.C."/>
            <person name="Suh M.K."/>
            <person name="Eom M.K."/>
            <person name="Kim K.K."/>
            <person name="Kim J.S."/>
            <person name="Kim D.S."/>
            <person name="Ko S.H."/>
            <person name="Shin Y.K."/>
            <person name="Lee J.S."/>
        </authorList>
    </citation>
    <scope>NUCLEOTIDE SEQUENCE</scope>
    <source>
        <strain evidence="2">N237</strain>
    </source>
</reference>
<protein>
    <submittedName>
        <fullName evidence="2">Uracil-DNA glycosylase</fullName>
    </submittedName>
</protein>